<reference evidence="2 3" key="1">
    <citation type="journal article" date="2016" name="Front. Microbiol.">
        <title>Genomic Resource of Rice Seed Associated Bacteria.</title>
        <authorList>
            <person name="Midha S."/>
            <person name="Bansal K."/>
            <person name="Sharma S."/>
            <person name="Kumar N."/>
            <person name="Patil P.P."/>
            <person name="Chaudhry V."/>
            <person name="Patil P.B."/>
        </authorList>
    </citation>
    <scope>NUCLEOTIDE SEQUENCE [LARGE SCALE GENOMIC DNA]</scope>
    <source>
        <strain evidence="2 3">SB4</strain>
    </source>
</reference>
<keyword evidence="1" id="KW-0472">Membrane</keyword>
<dbReference type="InterPro" id="IPR014894">
    <property type="entry name" value="DcrB/EagT6"/>
</dbReference>
<dbReference type="InterPro" id="IPR016123">
    <property type="entry name" value="Mog1/PsbP_a/b/a-sand"/>
</dbReference>
<evidence type="ECO:0008006" key="4">
    <source>
        <dbReference type="Google" id="ProtNLM"/>
    </source>
</evidence>
<feature type="transmembrane region" description="Helical" evidence="1">
    <location>
        <begin position="111"/>
        <end position="129"/>
    </location>
</feature>
<dbReference type="Proteomes" id="UP000074072">
    <property type="component" value="Unassembled WGS sequence"/>
</dbReference>
<accession>A0A147J3F5</accession>
<evidence type="ECO:0000313" key="3">
    <source>
        <dbReference type="Proteomes" id="UP000074072"/>
    </source>
</evidence>
<name>A0A147J3F5_9SPHN</name>
<keyword evidence="1" id="KW-1133">Transmembrane helix</keyword>
<evidence type="ECO:0000313" key="2">
    <source>
        <dbReference type="EMBL" id="KTW03258.1"/>
    </source>
</evidence>
<dbReference type="OrthoDB" id="7567255at2"/>
<proteinExistence type="predicted"/>
<dbReference type="AlphaFoldDB" id="A0A147J3F5"/>
<dbReference type="EMBL" id="LDTE01000002">
    <property type="protein sequence ID" value="KTW03258.1"/>
    <property type="molecule type" value="Genomic_DNA"/>
</dbReference>
<dbReference type="Gene3D" id="3.40.1000.10">
    <property type="entry name" value="Mog1/PsbP, alpha/beta/alpha sandwich"/>
    <property type="match status" value="1"/>
</dbReference>
<dbReference type="Pfam" id="PF08786">
    <property type="entry name" value="DcrB"/>
    <property type="match status" value="1"/>
</dbReference>
<sequence length="154" mass="17305">MAMSSYRTSVAVFDVPSHWQDQSIIAFRLPAAPGSGSDASFVLTKDTGKGIKPFSDYFDEQAGKVSRALPGYHEVRRELFQANECDAAWLEFQFEKDGRAMQLRQIYYDRGFLAVICTLTAPPAAIGFYEEEWRRVMASIVFDPPPAAPDFPRP</sequence>
<protein>
    <recommendedName>
        <fullName evidence="4">DUF1795 domain-containing protein</fullName>
    </recommendedName>
</protein>
<keyword evidence="1" id="KW-0812">Transmembrane</keyword>
<dbReference type="SUPFAM" id="SSF55724">
    <property type="entry name" value="Mog1p/PsbP-like"/>
    <property type="match status" value="1"/>
</dbReference>
<dbReference type="PATRIC" id="fig|33051.4.peg.1451"/>
<comment type="caution">
    <text evidence="2">The sequence shown here is derived from an EMBL/GenBank/DDBJ whole genome shotgun (WGS) entry which is preliminary data.</text>
</comment>
<organism evidence="2 3">
    <name type="scientific">Sphingomonas sanguinis</name>
    <dbReference type="NCBI Taxonomy" id="33051"/>
    <lineage>
        <taxon>Bacteria</taxon>
        <taxon>Pseudomonadati</taxon>
        <taxon>Pseudomonadota</taxon>
        <taxon>Alphaproteobacteria</taxon>
        <taxon>Sphingomonadales</taxon>
        <taxon>Sphingomonadaceae</taxon>
        <taxon>Sphingomonas</taxon>
    </lineage>
</organism>
<gene>
    <name evidence="2" type="ORF">SB4_01155</name>
</gene>
<evidence type="ECO:0000256" key="1">
    <source>
        <dbReference type="SAM" id="Phobius"/>
    </source>
</evidence>